<dbReference type="EMBL" id="MT142669">
    <property type="protein sequence ID" value="QJA86921.1"/>
    <property type="molecule type" value="Genomic_DNA"/>
</dbReference>
<accession>A0A6M3KZE0</accession>
<protein>
    <submittedName>
        <fullName evidence="1">Uncharacterized protein</fullName>
    </submittedName>
</protein>
<dbReference type="AlphaFoldDB" id="A0A6M3KZE0"/>
<proteinExistence type="predicted"/>
<reference evidence="1" key="1">
    <citation type="submission" date="2020-03" db="EMBL/GenBank/DDBJ databases">
        <title>The deep terrestrial virosphere.</title>
        <authorList>
            <person name="Holmfeldt K."/>
            <person name="Nilsson E."/>
            <person name="Simone D."/>
            <person name="Lopez-Fernandez M."/>
            <person name="Wu X."/>
            <person name="de Brujin I."/>
            <person name="Lundin D."/>
            <person name="Andersson A."/>
            <person name="Bertilsson S."/>
            <person name="Dopson M."/>
        </authorList>
    </citation>
    <scope>NUCLEOTIDE SEQUENCE</scope>
    <source>
        <strain evidence="1">MM415B03093</strain>
    </source>
</reference>
<evidence type="ECO:0000313" key="1">
    <source>
        <dbReference type="EMBL" id="QJA86921.1"/>
    </source>
</evidence>
<name>A0A6M3KZE0_9ZZZZ</name>
<sequence length="49" mass="5577">MSEFTCTNGHLVPPSKYYCPECGEPVVRMDGYSAREWEAMEDMEAQDGE</sequence>
<organism evidence="1">
    <name type="scientific">viral metagenome</name>
    <dbReference type="NCBI Taxonomy" id="1070528"/>
    <lineage>
        <taxon>unclassified sequences</taxon>
        <taxon>metagenomes</taxon>
        <taxon>organismal metagenomes</taxon>
    </lineage>
</organism>
<gene>
    <name evidence="1" type="ORF">MM415B03093_0003</name>
</gene>